<name>A0AA36D732_9BILA</name>
<evidence type="ECO:0000313" key="1">
    <source>
        <dbReference type="EMBL" id="CAJ0582323.1"/>
    </source>
</evidence>
<accession>A0AA36D732</accession>
<feature type="non-terminal residue" evidence="1">
    <location>
        <position position="1"/>
    </location>
</feature>
<gene>
    <name evidence="1" type="ORF">MSPICULIGERA_LOCUS20459</name>
</gene>
<dbReference type="Proteomes" id="UP001177023">
    <property type="component" value="Unassembled WGS sequence"/>
</dbReference>
<organism evidence="1 2">
    <name type="scientific">Mesorhabditis spiculigera</name>
    <dbReference type="NCBI Taxonomy" id="96644"/>
    <lineage>
        <taxon>Eukaryota</taxon>
        <taxon>Metazoa</taxon>
        <taxon>Ecdysozoa</taxon>
        <taxon>Nematoda</taxon>
        <taxon>Chromadorea</taxon>
        <taxon>Rhabditida</taxon>
        <taxon>Rhabditina</taxon>
        <taxon>Rhabditomorpha</taxon>
        <taxon>Rhabditoidea</taxon>
        <taxon>Rhabditidae</taxon>
        <taxon>Mesorhabditinae</taxon>
        <taxon>Mesorhabditis</taxon>
    </lineage>
</organism>
<reference evidence="1" key="1">
    <citation type="submission" date="2023-06" db="EMBL/GenBank/DDBJ databases">
        <authorList>
            <person name="Delattre M."/>
        </authorList>
    </citation>
    <scope>NUCLEOTIDE SEQUENCE</scope>
    <source>
        <strain evidence="1">AF72</strain>
    </source>
</reference>
<dbReference type="AlphaFoldDB" id="A0AA36D732"/>
<proteinExistence type="predicted"/>
<evidence type="ECO:0000313" key="2">
    <source>
        <dbReference type="Proteomes" id="UP001177023"/>
    </source>
</evidence>
<comment type="caution">
    <text evidence="1">The sequence shown here is derived from an EMBL/GenBank/DDBJ whole genome shotgun (WGS) entry which is preliminary data.</text>
</comment>
<sequence>MIDDPQTGGQLPRDGIQIHYRIVVEAAAPSGAQIEGLLVKKMDAREYEPSGEVERNNKYGNTSHCVTDRTLKKICHCLEIA</sequence>
<dbReference type="EMBL" id="CATQJA010002664">
    <property type="protein sequence ID" value="CAJ0582323.1"/>
    <property type="molecule type" value="Genomic_DNA"/>
</dbReference>
<keyword evidence="2" id="KW-1185">Reference proteome</keyword>
<protein>
    <submittedName>
        <fullName evidence="1">Uncharacterized protein</fullName>
    </submittedName>
</protein>